<dbReference type="Proteomes" id="UP000295146">
    <property type="component" value="Unassembled WGS sequence"/>
</dbReference>
<dbReference type="GO" id="GO:0032259">
    <property type="term" value="P:methylation"/>
    <property type="evidence" value="ECO:0007669"/>
    <property type="project" value="UniProtKB-KW"/>
</dbReference>
<dbReference type="OrthoDB" id="9777638at2"/>
<proteinExistence type="predicted"/>
<dbReference type="CDD" id="cd02440">
    <property type="entry name" value="AdoMet_MTases"/>
    <property type="match status" value="1"/>
</dbReference>
<dbReference type="Pfam" id="PF13649">
    <property type="entry name" value="Methyltransf_25"/>
    <property type="match status" value="1"/>
</dbReference>
<evidence type="ECO:0000259" key="3">
    <source>
        <dbReference type="Pfam" id="PF13649"/>
    </source>
</evidence>
<gene>
    <name evidence="4" type="ORF">EV653_1737</name>
</gene>
<accession>A0A4R8CJE5</accession>
<evidence type="ECO:0000256" key="1">
    <source>
        <dbReference type="ARBA" id="ARBA00022603"/>
    </source>
</evidence>
<dbReference type="PANTHER" id="PTHR43861">
    <property type="entry name" value="TRANS-ACONITATE 2-METHYLTRANSFERASE-RELATED"/>
    <property type="match status" value="1"/>
</dbReference>
<dbReference type="GO" id="GO:0008168">
    <property type="term" value="F:methyltransferase activity"/>
    <property type="evidence" value="ECO:0007669"/>
    <property type="project" value="UniProtKB-KW"/>
</dbReference>
<organism evidence="4 5">
    <name type="scientific">Kribbella pratensis</name>
    <dbReference type="NCBI Taxonomy" id="2512112"/>
    <lineage>
        <taxon>Bacteria</taxon>
        <taxon>Bacillati</taxon>
        <taxon>Actinomycetota</taxon>
        <taxon>Actinomycetes</taxon>
        <taxon>Propionibacteriales</taxon>
        <taxon>Kribbellaceae</taxon>
        <taxon>Kribbella</taxon>
    </lineage>
</organism>
<comment type="caution">
    <text evidence="4">The sequence shown here is derived from an EMBL/GenBank/DDBJ whole genome shotgun (WGS) entry which is preliminary data.</text>
</comment>
<dbReference type="Gene3D" id="3.40.50.150">
    <property type="entry name" value="Vaccinia Virus protein VP39"/>
    <property type="match status" value="1"/>
</dbReference>
<dbReference type="EMBL" id="SODP01000001">
    <property type="protein sequence ID" value="TDW76580.1"/>
    <property type="molecule type" value="Genomic_DNA"/>
</dbReference>
<evidence type="ECO:0000313" key="5">
    <source>
        <dbReference type="Proteomes" id="UP000295146"/>
    </source>
</evidence>
<dbReference type="SUPFAM" id="SSF53335">
    <property type="entry name" value="S-adenosyl-L-methionine-dependent methyltransferases"/>
    <property type="match status" value="1"/>
</dbReference>
<name>A0A4R8CJE5_9ACTN</name>
<keyword evidence="1 4" id="KW-0489">Methyltransferase</keyword>
<protein>
    <submittedName>
        <fullName evidence="4">Methyltransferase family protein</fullName>
    </submittedName>
</protein>
<dbReference type="AlphaFoldDB" id="A0A4R8CJE5"/>
<evidence type="ECO:0000256" key="2">
    <source>
        <dbReference type="ARBA" id="ARBA00022679"/>
    </source>
</evidence>
<dbReference type="InterPro" id="IPR029063">
    <property type="entry name" value="SAM-dependent_MTases_sf"/>
</dbReference>
<reference evidence="4 5" key="1">
    <citation type="submission" date="2019-03" db="EMBL/GenBank/DDBJ databases">
        <title>Genomic Encyclopedia of Type Strains, Phase III (KMG-III): the genomes of soil and plant-associated and newly described type strains.</title>
        <authorList>
            <person name="Whitman W."/>
        </authorList>
    </citation>
    <scope>NUCLEOTIDE SEQUENCE [LARGE SCALE GENOMIC DNA]</scope>
    <source>
        <strain evidence="4 5">VKM Ac-2573</strain>
    </source>
</reference>
<keyword evidence="5" id="KW-1185">Reference proteome</keyword>
<keyword evidence="2" id="KW-0808">Transferase</keyword>
<sequence>MFDYDAEMRFYRSRFRDACGVRDGDRVLDVGCGGGQTTRDAAADAGRGSVLGVDVSERMLEHARRQPVPNVDYLLADAATYEFEPESFDVCISRFGVMFFEDLVGAFTNLRRALRPGGRLVVLVWQPRAENEWARVIPEAIGGTFRDESAFALGAEDVTRDILTSAGFAAPTFTAVHEPLFYGADVEAAYANVLRLREPQALLAELDPAAAERAEAALRAMLAAHDTGDGVLFESAAWIITAE</sequence>
<feature type="domain" description="Methyltransferase" evidence="3">
    <location>
        <begin position="27"/>
        <end position="118"/>
    </location>
</feature>
<evidence type="ECO:0000313" key="4">
    <source>
        <dbReference type="EMBL" id="TDW76580.1"/>
    </source>
</evidence>
<dbReference type="InterPro" id="IPR041698">
    <property type="entry name" value="Methyltransf_25"/>
</dbReference>
<dbReference type="RefSeq" id="WP_134099805.1">
    <property type="nucleotide sequence ID" value="NZ_SODP01000001.1"/>
</dbReference>
<dbReference type="PANTHER" id="PTHR43861:SF1">
    <property type="entry name" value="TRANS-ACONITATE 2-METHYLTRANSFERASE"/>
    <property type="match status" value="1"/>
</dbReference>